<feature type="compositionally biased region" description="Basic and acidic residues" evidence="1">
    <location>
        <begin position="51"/>
        <end position="62"/>
    </location>
</feature>
<dbReference type="eggNOG" id="ENOG5032MW5">
    <property type="taxonomic scope" value="Bacteria"/>
</dbReference>
<dbReference type="AlphaFoldDB" id="V6JA80"/>
<protein>
    <recommendedName>
        <fullName evidence="4">YqfQ-like protein</fullName>
    </recommendedName>
</protein>
<evidence type="ECO:0008006" key="4">
    <source>
        <dbReference type="Google" id="ProtNLM"/>
    </source>
</evidence>
<dbReference type="PATRIC" id="fig|1395513.3.peg.154"/>
<evidence type="ECO:0000313" key="2">
    <source>
        <dbReference type="EMBL" id="EST13669.1"/>
    </source>
</evidence>
<organism evidence="2 3">
    <name type="scientific">Sporolactobacillus laevolacticus DSM 442</name>
    <dbReference type="NCBI Taxonomy" id="1395513"/>
    <lineage>
        <taxon>Bacteria</taxon>
        <taxon>Bacillati</taxon>
        <taxon>Bacillota</taxon>
        <taxon>Bacilli</taxon>
        <taxon>Bacillales</taxon>
        <taxon>Sporolactobacillaceae</taxon>
        <taxon>Sporolactobacillus</taxon>
    </lineage>
</organism>
<feature type="region of interest" description="Disordered" evidence="1">
    <location>
        <begin position="43"/>
        <end position="129"/>
    </location>
</feature>
<keyword evidence="3" id="KW-1185">Reference proteome</keyword>
<name>V6JA80_9BACL</name>
<dbReference type="Proteomes" id="UP000018296">
    <property type="component" value="Unassembled WGS sequence"/>
</dbReference>
<sequence length="129" mass="14310">MNLFGMLMNAQKAIQTAQTVLPMIQQFGPLIKNAPAIISVLKGMQEDSATEDSKNEDKKDEEQNGDTESPVEPKNQNISSESHHATVQTEKKKTRTTQKVKKTTALQKKASLLNSDTLPTKPSVPRMYI</sequence>
<feature type="compositionally biased region" description="Basic residues" evidence="1">
    <location>
        <begin position="92"/>
        <end position="102"/>
    </location>
</feature>
<comment type="caution">
    <text evidence="2">The sequence shown here is derived from an EMBL/GenBank/DDBJ whole genome shotgun (WGS) entry which is preliminary data.</text>
</comment>
<evidence type="ECO:0000256" key="1">
    <source>
        <dbReference type="SAM" id="MobiDB-lite"/>
    </source>
</evidence>
<evidence type="ECO:0000313" key="3">
    <source>
        <dbReference type="Proteomes" id="UP000018296"/>
    </source>
</evidence>
<accession>V6JA80</accession>
<dbReference type="InterPro" id="IPR025571">
    <property type="entry name" value="YqfQ"/>
</dbReference>
<dbReference type="EMBL" id="AWTC01000001">
    <property type="protein sequence ID" value="EST13669.1"/>
    <property type="molecule type" value="Genomic_DNA"/>
</dbReference>
<proteinExistence type="predicted"/>
<dbReference type="Pfam" id="PF14181">
    <property type="entry name" value="YqfQ"/>
    <property type="match status" value="1"/>
</dbReference>
<dbReference type="STRING" id="1395513.P343_00780"/>
<reference evidence="2 3" key="1">
    <citation type="journal article" date="2013" name="Genome Announc.">
        <title>Genome Sequence of Sporolactobacillus laevolacticus DSM442, an Efficient Polymer-Grade D-Lactate Producer from Agricultural Waste Cottonseed as a Nitrogen Source.</title>
        <authorList>
            <person name="Wang H."/>
            <person name="Wang L."/>
            <person name="Ju J."/>
            <person name="Yu B."/>
            <person name="Ma Y."/>
        </authorList>
    </citation>
    <scope>NUCLEOTIDE SEQUENCE [LARGE SCALE GENOMIC DNA]</scope>
    <source>
        <strain evidence="2 3">DSM 442</strain>
    </source>
</reference>
<gene>
    <name evidence="2" type="ORF">P343_00780</name>
</gene>